<protein>
    <submittedName>
        <fullName evidence="1">Uncharacterized protein</fullName>
    </submittedName>
</protein>
<proteinExistence type="predicted"/>
<accession>A0A6M3KUZ2</accession>
<sequence>MFEPLDCDNVWVQQVTRLANKRMSEHSCYGKFEELQTKYILNALIEIVCALKEKK</sequence>
<gene>
    <name evidence="1" type="ORF">MM415B02273_0017</name>
</gene>
<reference evidence="1" key="1">
    <citation type="submission" date="2020-03" db="EMBL/GenBank/DDBJ databases">
        <title>The deep terrestrial virosphere.</title>
        <authorList>
            <person name="Holmfeldt K."/>
            <person name="Nilsson E."/>
            <person name="Simone D."/>
            <person name="Lopez-Fernandez M."/>
            <person name="Wu X."/>
            <person name="de Brujin I."/>
            <person name="Lundin D."/>
            <person name="Andersson A."/>
            <person name="Bertilsson S."/>
            <person name="Dopson M."/>
        </authorList>
    </citation>
    <scope>NUCLEOTIDE SEQUENCE</scope>
    <source>
        <strain evidence="1">MM415B02273</strain>
    </source>
</reference>
<organism evidence="1">
    <name type="scientific">viral metagenome</name>
    <dbReference type="NCBI Taxonomy" id="1070528"/>
    <lineage>
        <taxon>unclassified sequences</taxon>
        <taxon>metagenomes</taxon>
        <taxon>organismal metagenomes</taxon>
    </lineage>
</organism>
<dbReference type="EMBL" id="MT142555">
    <property type="protein sequence ID" value="QJA85118.1"/>
    <property type="molecule type" value="Genomic_DNA"/>
</dbReference>
<name>A0A6M3KUZ2_9ZZZZ</name>
<evidence type="ECO:0000313" key="1">
    <source>
        <dbReference type="EMBL" id="QJA85118.1"/>
    </source>
</evidence>
<dbReference type="AlphaFoldDB" id="A0A6M3KUZ2"/>